<accession>A0A330LCG2</accession>
<name>A0A330LCG2_9BACT</name>
<organism evidence="2 3">
    <name type="scientific">Nitrospira lenta</name>
    <dbReference type="NCBI Taxonomy" id="1436998"/>
    <lineage>
        <taxon>Bacteria</taxon>
        <taxon>Pseudomonadati</taxon>
        <taxon>Nitrospirota</taxon>
        <taxon>Nitrospiria</taxon>
        <taxon>Nitrospirales</taxon>
        <taxon>Nitrospiraceae</taxon>
        <taxon>Nitrospira</taxon>
    </lineage>
</organism>
<reference evidence="3" key="1">
    <citation type="submission" date="2018-04" db="EMBL/GenBank/DDBJ databases">
        <authorList>
            <person name="Lucker S."/>
            <person name="Sakoula D."/>
        </authorList>
    </citation>
    <scope>NUCLEOTIDE SEQUENCE [LARGE SCALE GENOMIC DNA]</scope>
</reference>
<proteinExistence type="predicted"/>
<evidence type="ECO:0000313" key="3">
    <source>
        <dbReference type="Proteomes" id="UP000248168"/>
    </source>
</evidence>
<dbReference type="InParanoid" id="A0A330LCG2"/>
<protein>
    <submittedName>
        <fullName evidence="2">Uncharacterized protein</fullName>
    </submittedName>
</protein>
<dbReference type="Proteomes" id="UP000248168">
    <property type="component" value="Unassembled WGS sequence"/>
</dbReference>
<gene>
    <name evidence="2" type="ORF">NITLEN_20349</name>
</gene>
<evidence type="ECO:0000256" key="1">
    <source>
        <dbReference type="SAM" id="MobiDB-lite"/>
    </source>
</evidence>
<dbReference type="AlphaFoldDB" id="A0A330LCG2"/>
<feature type="region of interest" description="Disordered" evidence="1">
    <location>
        <begin position="55"/>
        <end position="74"/>
    </location>
</feature>
<dbReference type="EMBL" id="OUNR01000012">
    <property type="protein sequence ID" value="SPP64709.1"/>
    <property type="molecule type" value="Genomic_DNA"/>
</dbReference>
<sequence>MLFADWLDRALNGSLSETHDPAIMTPPSPIFRLTLLCAALSGLLPLGFPASSVAQTFPDTQPDPAAATDHDETSPSIALKGSVWRAKPGIVFLKTPVGLLTLSSKTTLKDMRASQRVSFWIHESSMAVEIRKRADDSLVHRYLTGPVVKGSDGTKELTRWTPDGDMPFPYGTHESQLSALRDGDPVTVEVDGTGTIIGVHDLQFDLQIGQVPPSGSDAHVLLSGTVSKLKSNFIFFKTPVGVINVNAKIGIKNAKVGQTMTLHVHHHSVVADLTPPNGAAPIRRFITGPLEFSTPDRTEVRFWTPAGEQTFPTDRGKSALAGAKEGSPITVELNGDGAVVDFYHSD</sequence>
<evidence type="ECO:0000313" key="2">
    <source>
        <dbReference type="EMBL" id="SPP64709.1"/>
    </source>
</evidence>
<keyword evidence="3" id="KW-1185">Reference proteome</keyword>